<proteinExistence type="predicted"/>
<feature type="non-terminal residue" evidence="1">
    <location>
        <position position="23"/>
    </location>
</feature>
<sequence length="23" mass="2458">MVRAELLPEKLTFVTLAISPTAG</sequence>
<name>A0A0F8XQX5_9ZZZZ</name>
<evidence type="ECO:0000313" key="1">
    <source>
        <dbReference type="EMBL" id="KKK63590.1"/>
    </source>
</evidence>
<reference evidence="1" key="1">
    <citation type="journal article" date="2015" name="Nature">
        <title>Complex archaea that bridge the gap between prokaryotes and eukaryotes.</title>
        <authorList>
            <person name="Spang A."/>
            <person name="Saw J.H."/>
            <person name="Jorgensen S.L."/>
            <person name="Zaremba-Niedzwiedzka K."/>
            <person name="Martijn J."/>
            <person name="Lind A.E."/>
            <person name="van Eijk R."/>
            <person name="Schleper C."/>
            <person name="Guy L."/>
            <person name="Ettema T.J."/>
        </authorList>
    </citation>
    <scope>NUCLEOTIDE SEQUENCE</scope>
</reference>
<dbReference type="AlphaFoldDB" id="A0A0F8XQX5"/>
<protein>
    <submittedName>
        <fullName evidence="1">Uncharacterized protein</fullName>
    </submittedName>
</protein>
<accession>A0A0F8XQX5</accession>
<organism evidence="1">
    <name type="scientific">marine sediment metagenome</name>
    <dbReference type="NCBI Taxonomy" id="412755"/>
    <lineage>
        <taxon>unclassified sequences</taxon>
        <taxon>metagenomes</taxon>
        <taxon>ecological metagenomes</taxon>
    </lineage>
</organism>
<gene>
    <name evidence="1" type="ORF">LCGC14_2992730</name>
</gene>
<dbReference type="EMBL" id="LAZR01061432">
    <property type="protein sequence ID" value="KKK63590.1"/>
    <property type="molecule type" value="Genomic_DNA"/>
</dbReference>
<comment type="caution">
    <text evidence="1">The sequence shown here is derived from an EMBL/GenBank/DDBJ whole genome shotgun (WGS) entry which is preliminary data.</text>
</comment>